<dbReference type="Proteomes" id="UP000184085">
    <property type="component" value="Unassembled WGS sequence"/>
</dbReference>
<protein>
    <recommendedName>
        <fullName evidence="3">TnsA endonuclease N-terminal domain-containing protein</fullName>
    </recommendedName>
</protein>
<evidence type="ECO:0000313" key="1">
    <source>
        <dbReference type="EMBL" id="SCM68734.1"/>
    </source>
</evidence>
<keyword evidence="2" id="KW-1185">Reference proteome</keyword>
<evidence type="ECO:0008006" key="3">
    <source>
        <dbReference type="Google" id="ProtNLM"/>
    </source>
</evidence>
<name>A0A1M4N416_9RHOB</name>
<evidence type="ECO:0000313" key="2">
    <source>
        <dbReference type="Proteomes" id="UP000184085"/>
    </source>
</evidence>
<reference evidence="2" key="1">
    <citation type="submission" date="2016-09" db="EMBL/GenBank/DDBJ databases">
        <authorList>
            <person name="Wibberg D."/>
        </authorList>
    </citation>
    <scope>NUCLEOTIDE SEQUENCE [LARGE SCALE GENOMIC DNA]</scope>
</reference>
<dbReference type="EMBL" id="FMJB01000059">
    <property type="protein sequence ID" value="SCM68734.1"/>
    <property type="molecule type" value="Genomic_DNA"/>
</dbReference>
<organism evidence="1 2">
    <name type="scientific">Donghicola eburneus</name>
    <dbReference type="NCBI Taxonomy" id="393278"/>
    <lineage>
        <taxon>Bacteria</taxon>
        <taxon>Pseudomonadati</taxon>
        <taxon>Pseudomonadota</taxon>
        <taxon>Alphaproteobacteria</taxon>
        <taxon>Rhodobacterales</taxon>
        <taxon>Roseobacteraceae</taxon>
        <taxon>Donghicola</taxon>
    </lineage>
</organism>
<proteinExistence type="predicted"/>
<dbReference type="RefSeq" id="WP_072707586.1">
    <property type="nucleotide sequence ID" value="NZ_FMJB01000059.1"/>
</dbReference>
<sequence length="251" mass="27759">MFDDHGGVLLPAPSRADRTIQKASAAHCTGYTVLGDGEGTRFQGESYLELCHLYLLNAMKNVAEMREQVRFLYGWDPEKPQAHYFDVFATLDDGTRIAFAVKPEVRLASGRVEREMSEIAWWVQEFDFADDVRILTEADINPVDLRNAKALAAVRQPDPEADAAARAVLEALPAGAGQSLRDLTLATGMKARGYRALLRLLRSGTARLQRHELIRPTTIIVNAALPTVIAPSTDARTLVSHQHRRSEQNAA</sequence>
<gene>
    <name evidence="1" type="ORF">KARMA_2961</name>
</gene>
<dbReference type="AlphaFoldDB" id="A0A1M4N416"/>
<accession>A0A1M4N416</accession>